<name>A0A521B719_9FLAO</name>
<evidence type="ECO:0008006" key="6">
    <source>
        <dbReference type="Google" id="ProtNLM"/>
    </source>
</evidence>
<reference evidence="3 4" key="1">
    <citation type="submission" date="2017-05" db="EMBL/GenBank/DDBJ databases">
        <authorList>
            <person name="Varghese N."/>
            <person name="Submissions S."/>
        </authorList>
    </citation>
    <scope>NUCLEOTIDE SEQUENCE [LARGE SCALE GENOMIC DNA]</scope>
    <source>
        <strain evidence="3 4">DSM 19382</strain>
    </source>
</reference>
<keyword evidence="5" id="KW-1185">Reference proteome</keyword>
<evidence type="ECO:0000313" key="3">
    <source>
        <dbReference type="EMBL" id="SMO42470.1"/>
    </source>
</evidence>
<protein>
    <recommendedName>
        <fullName evidence="6">Terminase</fullName>
    </recommendedName>
</protein>
<evidence type="ECO:0000313" key="4">
    <source>
        <dbReference type="Proteomes" id="UP000317289"/>
    </source>
</evidence>
<reference evidence="2 5" key="2">
    <citation type="submission" date="2019-11" db="EMBL/GenBank/DDBJ databases">
        <title>Flavobacterium resistens genome.</title>
        <authorList>
            <person name="Wilson V.M."/>
            <person name="Newman J.D."/>
        </authorList>
    </citation>
    <scope>NUCLEOTIDE SEQUENCE [LARGE SCALE GENOMIC DNA]</scope>
    <source>
        <strain evidence="2 5">DSM 19382</strain>
    </source>
</reference>
<evidence type="ECO:0000313" key="2">
    <source>
        <dbReference type="EMBL" id="MRX70278.1"/>
    </source>
</evidence>
<gene>
    <name evidence="2" type="ORF">GJU42_20070</name>
    <name evidence="3" type="ORF">SAMN06265349_101720</name>
</gene>
<feature type="region of interest" description="Disordered" evidence="1">
    <location>
        <begin position="511"/>
        <end position="531"/>
    </location>
</feature>
<dbReference type="OrthoDB" id="1327410at2"/>
<accession>A0A521B719</accession>
<evidence type="ECO:0000313" key="5">
    <source>
        <dbReference type="Proteomes" id="UP000468990"/>
    </source>
</evidence>
<sequence>MTKTELKEAKERYFMLSKMIKDSTSKSLENETVDQQEHRKKHLLKPENYVEFFDYYFGVNSGMPLADAPSSKFHQASYEKVFHDNKIRQFRQWFRGAAKSIHTNVGNILHLKENDELFFAVLIGANEGLSKILLSDLQMHLESNERIIKDFGSQLSYGNWADGEFQTKDGRFFKALGLNQPFRGLRFGQYRPDFASVDDCEDRDRAKNPVMIRKYGEKITGDLKKAFHKQRGRLIIPNNYIVKDGLIDFLTDKFKESSHYDLSKVDLATKNITKENCRKLTNWKPSWDERYSREDVINIVEDDDFYTSQREDFNNPVEEGKLFKADTIIHTRIAENEVFDGLLDHWDLSYTGTGDYKAGVLLGIKGIKLFVLEVFCQKCEINSAMEVRYKWFKKYLKRGYNMMGFFDATAAQQAVYTPIILQSAEDNKCPNIPMPMHQDGDKHNRIAAGIGNALFRKILFWDETLKERSDDYELFMKLILAFEKGIATGDDPADTLERAITLAQTFFGYSTEENNSSTKPLIGKQKKKRRV</sequence>
<dbReference type="RefSeq" id="WP_142449381.1">
    <property type="nucleotide sequence ID" value="NZ_FXTA01000001.1"/>
</dbReference>
<organism evidence="3 4">
    <name type="scientific">Flavobacterium resistens</name>
    <dbReference type="NCBI Taxonomy" id="443612"/>
    <lineage>
        <taxon>Bacteria</taxon>
        <taxon>Pseudomonadati</taxon>
        <taxon>Bacteroidota</taxon>
        <taxon>Flavobacteriia</taxon>
        <taxon>Flavobacteriales</taxon>
        <taxon>Flavobacteriaceae</taxon>
        <taxon>Flavobacterium</taxon>
    </lineage>
</organism>
<dbReference type="EMBL" id="WKKG01000012">
    <property type="protein sequence ID" value="MRX70278.1"/>
    <property type="molecule type" value="Genomic_DNA"/>
</dbReference>
<dbReference type="Proteomes" id="UP000317289">
    <property type="component" value="Unassembled WGS sequence"/>
</dbReference>
<dbReference type="AlphaFoldDB" id="A0A521B719"/>
<dbReference type="EMBL" id="FXTA01000001">
    <property type="protein sequence ID" value="SMO42470.1"/>
    <property type="molecule type" value="Genomic_DNA"/>
</dbReference>
<dbReference type="Proteomes" id="UP000468990">
    <property type="component" value="Unassembled WGS sequence"/>
</dbReference>
<proteinExistence type="predicted"/>
<evidence type="ECO:0000256" key="1">
    <source>
        <dbReference type="SAM" id="MobiDB-lite"/>
    </source>
</evidence>